<feature type="region of interest" description="Disordered" evidence="1">
    <location>
        <begin position="1"/>
        <end position="27"/>
    </location>
</feature>
<protein>
    <submittedName>
        <fullName evidence="2">Uncharacterized protein</fullName>
    </submittedName>
</protein>
<gene>
    <name evidence="2" type="ORF">GGP61_001524</name>
</gene>
<dbReference type="RefSeq" id="WP_259123890.1">
    <property type="nucleotide sequence ID" value="NZ_JANTZO010000005.1"/>
</dbReference>
<dbReference type="Proteomes" id="UP001155057">
    <property type="component" value="Unassembled WGS sequence"/>
</dbReference>
<feature type="compositionally biased region" description="Basic and acidic residues" evidence="1">
    <location>
        <begin position="1"/>
        <end position="12"/>
    </location>
</feature>
<organism evidence="2 3">
    <name type="scientific">Salinibacter ruber</name>
    <dbReference type="NCBI Taxonomy" id="146919"/>
    <lineage>
        <taxon>Bacteria</taxon>
        <taxon>Pseudomonadati</taxon>
        <taxon>Rhodothermota</taxon>
        <taxon>Rhodothermia</taxon>
        <taxon>Rhodothermales</taxon>
        <taxon>Salinibacteraceae</taxon>
        <taxon>Salinibacter</taxon>
    </lineage>
</organism>
<evidence type="ECO:0000256" key="1">
    <source>
        <dbReference type="SAM" id="MobiDB-lite"/>
    </source>
</evidence>
<name>A0A9X2Q4G3_9BACT</name>
<evidence type="ECO:0000313" key="2">
    <source>
        <dbReference type="EMBL" id="MCS3709920.1"/>
    </source>
</evidence>
<accession>A0A9X2Q4G3</accession>
<proteinExistence type="predicted"/>
<comment type="caution">
    <text evidence="2">The sequence shown here is derived from an EMBL/GenBank/DDBJ whole genome shotgun (WGS) entry which is preliminary data.</text>
</comment>
<reference evidence="2" key="1">
    <citation type="submission" date="2022-08" db="EMBL/GenBank/DDBJ databases">
        <title>Genomic Encyclopedia of Type Strains, Phase V (KMG-V): Genome sequencing to study the core and pangenomes of soil and plant-associated prokaryotes.</title>
        <authorList>
            <person name="Whitman W."/>
        </authorList>
    </citation>
    <scope>NUCLEOTIDE SEQUENCE</scope>
    <source>
        <strain evidence="2">SP3049</strain>
    </source>
</reference>
<sequence>MVSDRERRRELQNEADGLSDEEVRAHPALTLHEKSGKMDLDRYAKEKQAEETGVILYRTRRRHVRALVALGEEVYGEEPRFNVQLPLGAPIPPATDVVLTCTEGGNEGWFTRLLLIDRSEEHGGRYRRPVVREAWCAKHLSQPEVKQPIEDRIWDLGSPRKARKEWEWWHEEGAYDTEAAAICKSLSGRQSTDRVRAKSSAYEWTQATRQKAEEAWMALGWPIARELMDMPKQVVTPRSRRIAGLV</sequence>
<dbReference type="AlphaFoldDB" id="A0A9X2Q4G3"/>
<dbReference type="EMBL" id="JANUAE010000004">
    <property type="protein sequence ID" value="MCS3709920.1"/>
    <property type="molecule type" value="Genomic_DNA"/>
</dbReference>
<evidence type="ECO:0000313" key="3">
    <source>
        <dbReference type="Proteomes" id="UP001155057"/>
    </source>
</evidence>